<comment type="caution">
    <text evidence="2">The sequence shown here is derived from an EMBL/GenBank/DDBJ whole genome shotgun (WGS) entry which is preliminary data.</text>
</comment>
<dbReference type="AlphaFoldDB" id="A0A8J2LDC2"/>
<dbReference type="EMBL" id="CAJVCH010562330">
    <property type="protein sequence ID" value="CAG7831850.1"/>
    <property type="molecule type" value="Genomic_DNA"/>
</dbReference>
<evidence type="ECO:0000256" key="1">
    <source>
        <dbReference type="SAM" id="MobiDB-lite"/>
    </source>
</evidence>
<sequence length="541" mass="61116">MELQTERDSRKKFETIDTPLQHEDICDRLFDCAASPGSSSPLITPTQVISDPVALENFIQLLSQKKKLEEDHAEASVSSKEMQWELQWKRWKLEAAKFAGKPANPVFRHSLQKMKAQYENLLSKHKSLLEKAKVAKHMLDFNDKEIELVGGNCLNKLTMEEPFLTVTLREFLYYKSLEREVSAHKYLENYYQKMSLTVFEELLNTGTILGNFIKFNNYIYKCLHDRDGITEYIEAKQNEIFSPLYGGDISLKVSSTELDQPEFPSTFLLQEMWDLMRNPVVEYEPSNEPLTDTETWENQTLEREHELSSGGVQSTALRSISTDTVIEGNCTAKQTSSLESSATATSSSNDILTIHHPKKYVSVESLLERGTTARTVPFSAVASEDNSESDDAKTRATTATDFEEAIQYSNSNLLQYMHTEMKRSGKSSSRSKKSNKASRPTTTVVSKAQLSFYGPTTKQIPQPWIQNGGDMNVQDENFFSSGSSINVGDHDMKSGLFSNAEVQVSEVDLVSCNSVRPLTFCYPNNYSNTRILPFDPGQGDR</sequence>
<reference evidence="2" key="1">
    <citation type="submission" date="2021-06" db="EMBL/GenBank/DDBJ databases">
        <authorList>
            <person name="Hodson N. C."/>
            <person name="Mongue J. A."/>
            <person name="Jaron S. K."/>
        </authorList>
    </citation>
    <scope>NUCLEOTIDE SEQUENCE</scope>
</reference>
<feature type="region of interest" description="Disordered" evidence="1">
    <location>
        <begin position="420"/>
        <end position="446"/>
    </location>
</feature>
<dbReference type="Proteomes" id="UP000708208">
    <property type="component" value="Unassembled WGS sequence"/>
</dbReference>
<evidence type="ECO:0000313" key="3">
    <source>
        <dbReference type="Proteomes" id="UP000708208"/>
    </source>
</evidence>
<keyword evidence="3" id="KW-1185">Reference proteome</keyword>
<name>A0A8J2LDC2_9HEXA</name>
<protein>
    <submittedName>
        <fullName evidence="2">Uncharacterized protein</fullName>
    </submittedName>
</protein>
<accession>A0A8J2LDC2</accession>
<evidence type="ECO:0000313" key="2">
    <source>
        <dbReference type="EMBL" id="CAG7831850.1"/>
    </source>
</evidence>
<organism evidence="2 3">
    <name type="scientific">Allacma fusca</name>
    <dbReference type="NCBI Taxonomy" id="39272"/>
    <lineage>
        <taxon>Eukaryota</taxon>
        <taxon>Metazoa</taxon>
        <taxon>Ecdysozoa</taxon>
        <taxon>Arthropoda</taxon>
        <taxon>Hexapoda</taxon>
        <taxon>Collembola</taxon>
        <taxon>Symphypleona</taxon>
        <taxon>Sminthuridae</taxon>
        <taxon>Allacma</taxon>
    </lineage>
</organism>
<proteinExistence type="predicted"/>
<gene>
    <name evidence="2" type="ORF">AFUS01_LOCUS41574</name>
</gene>